<name>A0ABY8EE01_9FIRM</name>
<gene>
    <name evidence="1" type="ORF">P4S50_17440</name>
</gene>
<protein>
    <submittedName>
        <fullName evidence="1">DUF1934 domain-containing protein</fullName>
    </submittedName>
</protein>
<dbReference type="Proteomes" id="UP001222800">
    <property type="component" value="Chromosome"/>
</dbReference>
<dbReference type="Pfam" id="PF09148">
    <property type="entry name" value="DUF1934"/>
    <property type="match status" value="1"/>
</dbReference>
<evidence type="ECO:0000313" key="2">
    <source>
        <dbReference type="Proteomes" id="UP001222800"/>
    </source>
</evidence>
<sequence>MGENVLVKINTVQMDFKGNKDNLELITEAKLYVKNNATYVIYEESEISGMKGTTSRLKITEDCVIIKKIGRNNSELVFELGKRFKTLYRTPHGSFPMEIVTKKIEINKEKLCKDMEITIEYDLNISGLFEGKNSINIKIN</sequence>
<keyword evidence="2" id="KW-1185">Reference proteome</keyword>
<dbReference type="Gene3D" id="2.40.128.20">
    <property type="match status" value="1"/>
</dbReference>
<dbReference type="EMBL" id="CP120733">
    <property type="protein sequence ID" value="WFD10120.1"/>
    <property type="molecule type" value="Genomic_DNA"/>
</dbReference>
<dbReference type="SUPFAM" id="SSF50814">
    <property type="entry name" value="Lipocalins"/>
    <property type="match status" value="1"/>
</dbReference>
<dbReference type="RefSeq" id="WP_277732097.1">
    <property type="nucleotide sequence ID" value="NZ_CP120733.1"/>
</dbReference>
<organism evidence="1 2">
    <name type="scientific">Tepidibacter hydrothermalis</name>
    <dbReference type="NCBI Taxonomy" id="3036126"/>
    <lineage>
        <taxon>Bacteria</taxon>
        <taxon>Bacillati</taxon>
        <taxon>Bacillota</taxon>
        <taxon>Clostridia</taxon>
        <taxon>Peptostreptococcales</taxon>
        <taxon>Peptostreptococcaceae</taxon>
        <taxon>Tepidibacter</taxon>
    </lineage>
</organism>
<reference evidence="1 2" key="1">
    <citation type="submission" date="2023-03" db="EMBL/GenBank/DDBJ databases">
        <title>Complete genome sequence of Tepidibacter sp. SWIR-1, isolated from a deep-sea hydrothermal vent.</title>
        <authorList>
            <person name="Li X."/>
        </authorList>
    </citation>
    <scope>NUCLEOTIDE SEQUENCE [LARGE SCALE GENOMIC DNA]</scope>
    <source>
        <strain evidence="1 2">SWIR-1</strain>
    </source>
</reference>
<dbReference type="InterPro" id="IPR012674">
    <property type="entry name" value="Calycin"/>
</dbReference>
<accession>A0ABY8EE01</accession>
<evidence type="ECO:0000313" key="1">
    <source>
        <dbReference type="EMBL" id="WFD10120.1"/>
    </source>
</evidence>
<dbReference type="InterPro" id="IPR015231">
    <property type="entry name" value="DUF1934"/>
</dbReference>
<proteinExistence type="predicted"/>